<feature type="transmembrane region" description="Helical" evidence="1">
    <location>
        <begin position="12"/>
        <end position="31"/>
    </location>
</feature>
<proteinExistence type="predicted"/>
<keyword evidence="1" id="KW-0812">Transmembrane</keyword>
<feature type="transmembrane region" description="Helical" evidence="1">
    <location>
        <begin position="174"/>
        <end position="192"/>
    </location>
</feature>
<evidence type="ECO:0000256" key="1">
    <source>
        <dbReference type="SAM" id="Phobius"/>
    </source>
</evidence>
<name>A0ABX1C2P9_9ACTN</name>
<keyword evidence="3" id="KW-1185">Reference proteome</keyword>
<protein>
    <recommendedName>
        <fullName evidence="4">PE-PGRS family protein</fullName>
    </recommendedName>
</protein>
<keyword evidence="1" id="KW-0472">Membrane</keyword>
<evidence type="ECO:0008006" key="4">
    <source>
        <dbReference type="Google" id="ProtNLM"/>
    </source>
</evidence>
<keyword evidence="1" id="KW-1133">Transmembrane helix</keyword>
<reference evidence="2 3" key="1">
    <citation type="submission" date="2020-03" db="EMBL/GenBank/DDBJ databases">
        <title>WGS of actinomycetes isolated from Thailand.</title>
        <authorList>
            <person name="Thawai C."/>
        </authorList>
    </citation>
    <scope>NUCLEOTIDE SEQUENCE [LARGE SCALE GENOMIC DNA]</scope>
    <source>
        <strain evidence="2 3">PLAI 1-29</strain>
    </source>
</reference>
<accession>A0ABX1C2P9</accession>
<comment type="caution">
    <text evidence="2">The sequence shown here is derived from an EMBL/GenBank/DDBJ whole genome shotgun (WGS) entry which is preliminary data.</text>
</comment>
<dbReference type="RefSeq" id="WP_168101779.1">
    <property type="nucleotide sequence ID" value="NZ_JAATEN010000007.1"/>
</dbReference>
<feature type="transmembrane region" description="Helical" evidence="1">
    <location>
        <begin position="62"/>
        <end position="81"/>
    </location>
</feature>
<evidence type="ECO:0000313" key="3">
    <source>
        <dbReference type="Proteomes" id="UP000695264"/>
    </source>
</evidence>
<feature type="transmembrane region" description="Helical" evidence="1">
    <location>
        <begin position="37"/>
        <end position="55"/>
    </location>
</feature>
<dbReference type="EMBL" id="JAATEN010000007">
    <property type="protein sequence ID" value="NJQ01174.1"/>
    <property type="molecule type" value="Genomic_DNA"/>
</dbReference>
<evidence type="ECO:0000313" key="2">
    <source>
        <dbReference type="EMBL" id="NJQ01174.1"/>
    </source>
</evidence>
<gene>
    <name evidence="2" type="ORF">HCK00_11680</name>
</gene>
<organism evidence="2 3">
    <name type="scientific">Streptomyces zingiberis</name>
    <dbReference type="NCBI Taxonomy" id="2053010"/>
    <lineage>
        <taxon>Bacteria</taxon>
        <taxon>Bacillati</taxon>
        <taxon>Actinomycetota</taxon>
        <taxon>Actinomycetes</taxon>
        <taxon>Kitasatosporales</taxon>
        <taxon>Streptomycetaceae</taxon>
        <taxon>Streptomyces</taxon>
    </lineage>
</organism>
<sequence length="266" mass="26676">MTVGWCARAARAVVFAAVCALLAALGHVLMSGVALPWWAPAAAFAGTAAAAGCLAGRERGPLLVTVFTVGVQTALHLWFSFAQSVAGSAPSCGEPATGGRLPCPPGGAAPAGGAVPTASTAAHVLGHHPGHGAEPPAPAESLAQGAHSLTGAAGPADGVLSAGHLTHAADGMSLGMLAAHLLAALVCGVWLAHGERAVFRIRRVLRTLAGRLTVPLWLPLLLLSPPGPPHRPRVRARRGHVAPAPRRLLLVSAITFRGPPVGAAVR</sequence>
<dbReference type="Proteomes" id="UP000695264">
    <property type="component" value="Unassembled WGS sequence"/>
</dbReference>